<reference evidence="1 2" key="1">
    <citation type="submission" date="2018-10" db="EMBL/GenBank/DDBJ databases">
        <title>Genomic Encyclopedia of Archaeal and Bacterial Type Strains, Phase II (KMG-II): from individual species to whole genera.</title>
        <authorList>
            <person name="Goeker M."/>
        </authorList>
    </citation>
    <scope>NUCLEOTIDE SEQUENCE [LARGE SCALE GENOMIC DNA]</scope>
    <source>
        <strain evidence="1 2">DSM 19727</strain>
    </source>
</reference>
<evidence type="ECO:0000313" key="2">
    <source>
        <dbReference type="Proteomes" id="UP000280368"/>
    </source>
</evidence>
<evidence type="ECO:0008006" key="3">
    <source>
        <dbReference type="Google" id="ProtNLM"/>
    </source>
</evidence>
<dbReference type="AlphaFoldDB" id="A0A3L9ZS72"/>
<dbReference type="EMBL" id="REFH01000010">
    <property type="protein sequence ID" value="RMA75144.1"/>
    <property type="molecule type" value="Genomic_DNA"/>
</dbReference>
<name>A0A3L9ZS72_9FLAO</name>
<accession>A0A3L9ZS72</accession>
<gene>
    <name evidence="1" type="ORF">BC961_2501</name>
</gene>
<evidence type="ECO:0000313" key="1">
    <source>
        <dbReference type="EMBL" id="RMA75144.1"/>
    </source>
</evidence>
<organism evidence="1 2">
    <name type="scientific">Flavobacterium weaverense</name>
    <dbReference type="NCBI Taxonomy" id="271156"/>
    <lineage>
        <taxon>Bacteria</taxon>
        <taxon>Pseudomonadati</taxon>
        <taxon>Bacteroidota</taxon>
        <taxon>Flavobacteriia</taxon>
        <taxon>Flavobacteriales</taxon>
        <taxon>Flavobacteriaceae</taxon>
        <taxon>Flavobacterium</taxon>
    </lineage>
</organism>
<dbReference type="Proteomes" id="UP000280368">
    <property type="component" value="Unassembled WGS sequence"/>
</dbReference>
<protein>
    <recommendedName>
        <fullName evidence="3">TrkA family protein</fullName>
    </recommendedName>
</protein>
<proteinExistence type="predicted"/>
<dbReference type="OrthoDB" id="1523398at2"/>
<dbReference type="RefSeq" id="WP_121926076.1">
    <property type="nucleotide sequence ID" value="NZ_CBCSGA010000007.1"/>
</dbReference>
<comment type="caution">
    <text evidence="1">The sequence shown here is derived from an EMBL/GenBank/DDBJ whole genome shotgun (WGS) entry which is preliminary data.</text>
</comment>
<keyword evidence="2" id="KW-1185">Reference proteome</keyword>
<sequence>MSIRKTFAVIGLSKFGIISVLSKIGQNNNALIFDGASSFTDEVFSKSRTVVPNLEVEIATCPIDASWEADVIVISDSFVRKAESIKKITKVSTGKTVIIVNDNEKKEDDFQNSESLLSLFPYSNVRSITEAEIESFDFMLPL</sequence>